<proteinExistence type="predicted"/>
<keyword evidence="1" id="KW-0472">Membrane</keyword>
<sequence length="225" mass="25502">MDFMRLLKSVEELLYELVTWILFYPLTFWRSVRHPLKTMAYAEKELDDVQQEQYSDALSPPIFLLITLFVAHLFELQIASSSLASLPAFFADERNLLLFRAMTFSIFPLLFALTRLRLGGVRLTRKTLKPAFYSQCYVAGPFVLAFDLAVMLANLGSEFWPIFAAALFVLALTWYAAIQTRWLMTANGFPVWRAALMALGTIIVAYLLVLSVAAITGIVALRSQI</sequence>
<feature type="transmembrane region" description="Helical" evidence="1">
    <location>
        <begin position="13"/>
        <end position="29"/>
    </location>
</feature>
<dbReference type="OrthoDB" id="8820484at2"/>
<name>A0A0F5LAE4_9HYPH</name>
<reference evidence="3 5" key="2">
    <citation type="submission" date="2016-11" db="EMBL/GenBank/DDBJ databases">
        <authorList>
            <person name="Jaros S."/>
            <person name="Januszkiewicz K."/>
            <person name="Wedrychowicz H."/>
        </authorList>
    </citation>
    <scope>NUCLEOTIDE SEQUENCE [LARGE SCALE GENOMIC DNA]</scope>
    <source>
        <strain evidence="3 5">DSM 17137</strain>
    </source>
</reference>
<feature type="transmembrane region" description="Helical" evidence="1">
    <location>
        <begin position="97"/>
        <end position="118"/>
    </location>
</feature>
<feature type="transmembrane region" description="Helical" evidence="1">
    <location>
        <begin position="62"/>
        <end position="91"/>
    </location>
</feature>
<keyword evidence="1" id="KW-0812">Transmembrane</keyword>
<evidence type="ECO:0000313" key="5">
    <source>
        <dbReference type="Proteomes" id="UP000184533"/>
    </source>
</evidence>
<evidence type="ECO:0008006" key="6">
    <source>
        <dbReference type="Google" id="ProtNLM"/>
    </source>
</evidence>
<evidence type="ECO:0000256" key="1">
    <source>
        <dbReference type="SAM" id="Phobius"/>
    </source>
</evidence>
<keyword evidence="1" id="KW-1133">Transmembrane helix</keyword>
<protein>
    <recommendedName>
        <fullName evidence="6">Permease</fullName>
    </recommendedName>
</protein>
<keyword evidence="4" id="KW-1185">Reference proteome</keyword>
<accession>A0A0F5LAE4</accession>
<feature type="transmembrane region" description="Helical" evidence="1">
    <location>
        <begin position="159"/>
        <end position="178"/>
    </location>
</feature>
<dbReference type="AlphaFoldDB" id="A0A0F5LAE4"/>
<dbReference type="RefSeq" id="WP_046136645.1">
    <property type="nucleotide sequence ID" value="NZ_FQVC01000006.1"/>
</dbReference>
<dbReference type="Proteomes" id="UP000033608">
    <property type="component" value="Unassembled WGS sequence"/>
</dbReference>
<feature type="transmembrane region" description="Helical" evidence="1">
    <location>
        <begin position="130"/>
        <end position="153"/>
    </location>
</feature>
<evidence type="ECO:0000313" key="2">
    <source>
        <dbReference type="EMBL" id="KKB79366.1"/>
    </source>
</evidence>
<dbReference type="Proteomes" id="UP000184533">
    <property type="component" value="Unassembled WGS sequence"/>
</dbReference>
<organism evidence="2 4">
    <name type="scientific">Devosia limi DSM 17137</name>
    <dbReference type="NCBI Taxonomy" id="1121477"/>
    <lineage>
        <taxon>Bacteria</taxon>
        <taxon>Pseudomonadati</taxon>
        <taxon>Pseudomonadota</taxon>
        <taxon>Alphaproteobacteria</taxon>
        <taxon>Hyphomicrobiales</taxon>
        <taxon>Devosiaceae</taxon>
        <taxon>Devosia</taxon>
    </lineage>
</organism>
<gene>
    <name evidence="3" type="ORF">SAMN02745223_02295</name>
    <name evidence="2" type="ORF">VW29_17530</name>
</gene>
<dbReference type="EMBL" id="LAJF01000112">
    <property type="protein sequence ID" value="KKB79366.1"/>
    <property type="molecule type" value="Genomic_DNA"/>
</dbReference>
<dbReference type="PATRIC" id="fig|1121477.3.peg.256"/>
<feature type="transmembrane region" description="Helical" evidence="1">
    <location>
        <begin position="190"/>
        <end position="221"/>
    </location>
</feature>
<evidence type="ECO:0000313" key="3">
    <source>
        <dbReference type="EMBL" id="SHF30720.1"/>
    </source>
</evidence>
<evidence type="ECO:0000313" key="4">
    <source>
        <dbReference type="Proteomes" id="UP000033608"/>
    </source>
</evidence>
<reference evidence="2 4" key="1">
    <citation type="submission" date="2015-03" db="EMBL/GenBank/DDBJ databases">
        <authorList>
            <person name="Hassan Y.I."/>
            <person name="Lepp D."/>
            <person name="Zhou T."/>
        </authorList>
    </citation>
    <scope>NUCLEOTIDE SEQUENCE [LARGE SCALE GENOMIC DNA]</scope>
    <source>
        <strain evidence="2 4">DSM 17137</strain>
    </source>
</reference>
<dbReference type="EMBL" id="FQVC01000006">
    <property type="protein sequence ID" value="SHF30720.1"/>
    <property type="molecule type" value="Genomic_DNA"/>
</dbReference>